<evidence type="ECO:0000256" key="4">
    <source>
        <dbReference type="ARBA" id="ARBA00023163"/>
    </source>
</evidence>
<comment type="subcellular location">
    <subcellularLocation>
        <location evidence="1 6">Nucleus</location>
    </subcellularLocation>
</comment>
<name>A0ABR2YQP9_9CHLO</name>
<evidence type="ECO:0000256" key="3">
    <source>
        <dbReference type="ARBA" id="ARBA00023015"/>
    </source>
</evidence>
<evidence type="ECO:0000256" key="6">
    <source>
        <dbReference type="RuleBase" id="RU361124"/>
    </source>
</evidence>
<evidence type="ECO:0000256" key="1">
    <source>
        <dbReference type="ARBA" id="ARBA00004123"/>
    </source>
</evidence>
<keyword evidence="3 6" id="KW-0805">Transcription regulation</keyword>
<dbReference type="EMBL" id="JALJOT010000006">
    <property type="protein sequence ID" value="KAK9909346.1"/>
    <property type="molecule type" value="Genomic_DNA"/>
</dbReference>
<dbReference type="Proteomes" id="UP001491310">
    <property type="component" value="Unassembled WGS sequence"/>
</dbReference>
<keyword evidence="4 6" id="KW-0804">Transcription</keyword>
<protein>
    <recommendedName>
        <fullName evidence="6">Enhancer of polycomb-like protein</fullName>
    </recommendedName>
</protein>
<feature type="compositionally biased region" description="Basic and acidic residues" evidence="7">
    <location>
        <begin position="473"/>
        <end position="484"/>
    </location>
</feature>
<sequence>MATRTSFRPRPLDLQKQLPIVRDLKDLDSTDGLVSREITHNHEALDKENEEAKMVSSAKAKGGKEIPVPKVTLVPTYNIDYLPTFREQNTYIRGRGGIGHHDDKFIEYDLDKEDEEWLAAFNKGQEDRLPARRMELLMWRLECANAEATDRALAAAGAAQTERQSPAAAAAVDHMTREEAYEVITAAHPVRTLVRDALYDFWRTKRERIGKPLLRRLQAPTSSSDQNPFGVFRPREKIHRPQTRRRRENNEDSLEKMQAIRKNMKKACEILDWLTRREQKKVYLAYVETDLQRLQMKLKVEPRHLHEAIEAEYAAAAKAKPVRRPIDLDPAKSGDAGGNAASDAAAAAASSALAATADIARRLKKRKKDAKRGPAQSLAALPPPPLPPSPTMLFMLPPNMARMSLGSDAALPDALARGQGRARIGRGGRLIFDRVHTLTHEELSSAGQNDDGDFKQLYDMPNPYSPSAPSKPEGPRKSAGDNKQKQACHFYTINGATFYIQTEHVEDSSNAATTRGVQAISATASQIPQHQSQVPPFQPVSADHLSLVQAYGTSHSQNRKQDDSAQLKQAVRMVAPV</sequence>
<gene>
    <name evidence="9" type="ORF">WJX75_000804</name>
</gene>
<reference evidence="9 10" key="1">
    <citation type="journal article" date="2024" name="Nat. Commun.">
        <title>Phylogenomics reveals the evolutionary origins of lichenization in chlorophyte algae.</title>
        <authorList>
            <person name="Puginier C."/>
            <person name="Libourel C."/>
            <person name="Otte J."/>
            <person name="Skaloud P."/>
            <person name="Haon M."/>
            <person name="Grisel S."/>
            <person name="Petersen M."/>
            <person name="Berrin J.G."/>
            <person name="Delaux P.M."/>
            <person name="Dal Grande F."/>
            <person name="Keller J."/>
        </authorList>
    </citation>
    <scope>NUCLEOTIDE SEQUENCE [LARGE SCALE GENOMIC DNA]</scope>
    <source>
        <strain evidence="9 10">SAG 216-7</strain>
    </source>
</reference>
<dbReference type="InterPro" id="IPR019542">
    <property type="entry name" value="Enhancer_polycomb-like_N"/>
</dbReference>
<proteinExistence type="inferred from homology"/>
<comment type="caution">
    <text evidence="9">The sequence shown here is derived from an EMBL/GenBank/DDBJ whole genome shotgun (WGS) entry which is preliminary data.</text>
</comment>
<evidence type="ECO:0000313" key="9">
    <source>
        <dbReference type="EMBL" id="KAK9909346.1"/>
    </source>
</evidence>
<dbReference type="Pfam" id="PF10513">
    <property type="entry name" value="EPL1"/>
    <property type="match status" value="1"/>
</dbReference>
<feature type="domain" description="Enhancer of polycomb-like N-terminal" evidence="8">
    <location>
        <begin position="47"/>
        <end position="142"/>
    </location>
</feature>
<comment type="similarity">
    <text evidence="2 6">Belongs to the enhancer of polycomb family.</text>
</comment>
<keyword evidence="10" id="KW-1185">Reference proteome</keyword>
<evidence type="ECO:0000256" key="7">
    <source>
        <dbReference type="SAM" id="MobiDB-lite"/>
    </source>
</evidence>
<feature type="region of interest" description="Disordered" evidence="7">
    <location>
        <begin position="363"/>
        <end position="391"/>
    </location>
</feature>
<evidence type="ECO:0000256" key="5">
    <source>
        <dbReference type="ARBA" id="ARBA00023242"/>
    </source>
</evidence>
<feature type="compositionally biased region" description="Pro residues" evidence="7">
    <location>
        <begin position="381"/>
        <end position="390"/>
    </location>
</feature>
<organism evidence="9 10">
    <name type="scientific">Coccomyxa subellipsoidea</name>
    <dbReference type="NCBI Taxonomy" id="248742"/>
    <lineage>
        <taxon>Eukaryota</taxon>
        <taxon>Viridiplantae</taxon>
        <taxon>Chlorophyta</taxon>
        <taxon>core chlorophytes</taxon>
        <taxon>Trebouxiophyceae</taxon>
        <taxon>Trebouxiophyceae incertae sedis</taxon>
        <taxon>Coccomyxaceae</taxon>
        <taxon>Coccomyxa</taxon>
    </lineage>
</organism>
<evidence type="ECO:0000256" key="2">
    <source>
        <dbReference type="ARBA" id="ARBA00008035"/>
    </source>
</evidence>
<feature type="region of interest" description="Disordered" evidence="7">
    <location>
        <begin position="442"/>
        <end position="484"/>
    </location>
</feature>
<dbReference type="PANTHER" id="PTHR14898">
    <property type="entry name" value="ENHANCER OF POLYCOMB"/>
    <property type="match status" value="1"/>
</dbReference>
<accession>A0ABR2YQP9</accession>
<dbReference type="InterPro" id="IPR024943">
    <property type="entry name" value="Enhancer_polycomb"/>
</dbReference>
<keyword evidence="5 6" id="KW-0539">Nucleus</keyword>
<evidence type="ECO:0000259" key="8">
    <source>
        <dbReference type="Pfam" id="PF10513"/>
    </source>
</evidence>
<evidence type="ECO:0000313" key="10">
    <source>
        <dbReference type="Proteomes" id="UP001491310"/>
    </source>
</evidence>